<sequence length="98" mass="10841">MTKFAVYIILVILHFATVYSKPFESSEPFIAVSKNQPETLNPVSFIAVKNQSTSNSTDDSTTNSPSSTQGQDDSTETNNSSTDSTRKNKTIMTKYSYQ</sequence>
<dbReference type="OrthoDB" id="10582258at2759"/>
<proteinExistence type="predicted"/>
<feature type="signal peptide" evidence="2">
    <location>
        <begin position="1"/>
        <end position="20"/>
    </location>
</feature>
<dbReference type="EMBL" id="JAAOIC020000039">
    <property type="protein sequence ID" value="KAG8038974.1"/>
    <property type="molecule type" value="Genomic_DNA"/>
</dbReference>
<keyword evidence="4" id="KW-1185">Reference proteome</keyword>
<accession>A0A8J5VAN1</accession>
<dbReference type="AlphaFoldDB" id="A0A8J5VAN1"/>
<evidence type="ECO:0000313" key="4">
    <source>
        <dbReference type="Proteomes" id="UP000729913"/>
    </source>
</evidence>
<reference evidence="3" key="1">
    <citation type="submission" date="2020-03" db="EMBL/GenBank/DDBJ databases">
        <authorList>
            <person name="Chebbi M.A."/>
            <person name="Drezen J.M."/>
        </authorList>
    </citation>
    <scope>NUCLEOTIDE SEQUENCE</scope>
    <source>
        <tissue evidence="3">Whole body</tissue>
    </source>
</reference>
<evidence type="ECO:0000256" key="1">
    <source>
        <dbReference type="SAM" id="MobiDB-lite"/>
    </source>
</evidence>
<evidence type="ECO:0000313" key="3">
    <source>
        <dbReference type="EMBL" id="KAG8038974.1"/>
    </source>
</evidence>
<comment type="caution">
    <text evidence="3">The sequence shown here is derived from an EMBL/GenBank/DDBJ whole genome shotgun (WGS) entry which is preliminary data.</text>
</comment>
<feature type="compositionally biased region" description="Low complexity" evidence="1">
    <location>
        <begin position="52"/>
        <end position="68"/>
    </location>
</feature>
<feature type="chain" id="PRO_5035164091" evidence="2">
    <location>
        <begin position="21"/>
        <end position="98"/>
    </location>
</feature>
<organism evidence="3 4">
    <name type="scientific">Cotesia typhae</name>
    <dbReference type="NCBI Taxonomy" id="2053667"/>
    <lineage>
        <taxon>Eukaryota</taxon>
        <taxon>Metazoa</taxon>
        <taxon>Ecdysozoa</taxon>
        <taxon>Arthropoda</taxon>
        <taxon>Hexapoda</taxon>
        <taxon>Insecta</taxon>
        <taxon>Pterygota</taxon>
        <taxon>Neoptera</taxon>
        <taxon>Endopterygota</taxon>
        <taxon>Hymenoptera</taxon>
        <taxon>Apocrita</taxon>
        <taxon>Ichneumonoidea</taxon>
        <taxon>Braconidae</taxon>
        <taxon>Microgastrinae</taxon>
        <taxon>Cotesia</taxon>
    </lineage>
</organism>
<evidence type="ECO:0000256" key="2">
    <source>
        <dbReference type="SAM" id="SignalP"/>
    </source>
</evidence>
<protein>
    <submittedName>
        <fullName evidence="3">Uncharacterized protein</fullName>
    </submittedName>
</protein>
<dbReference type="Proteomes" id="UP000729913">
    <property type="component" value="Unassembled WGS sequence"/>
</dbReference>
<name>A0A8J5VAN1_9HYME</name>
<feature type="region of interest" description="Disordered" evidence="1">
    <location>
        <begin position="50"/>
        <end position="98"/>
    </location>
</feature>
<gene>
    <name evidence="3" type="ORF">G9C98_003281</name>
</gene>
<reference evidence="3" key="2">
    <citation type="submission" date="2021-04" db="EMBL/GenBank/DDBJ databases">
        <title>Genome-wide patterns of bracovirus chromosomal integration into multiple host tissues during parasitism.</title>
        <authorList>
            <person name="Chebbi M.A.C."/>
        </authorList>
    </citation>
    <scope>NUCLEOTIDE SEQUENCE</scope>
    <source>
        <tissue evidence="3">Whole body</tissue>
    </source>
</reference>
<keyword evidence="2" id="KW-0732">Signal</keyword>